<proteinExistence type="predicted"/>
<protein>
    <recommendedName>
        <fullName evidence="4">DUF1349 domain-containing protein</fullName>
    </recommendedName>
</protein>
<name>A0A7K0CFR1_9ACTN</name>
<evidence type="ECO:0000256" key="1">
    <source>
        <dbReference type="SAM" id="MobiDB-lite"/>
    </source>
</evidence>
<dbReference type="Gene3D" id="2.60.120.200">
    <property type="match status" value="1"/>
</dbReference>
<dbReference type="PANTHER" id="PTHR35332">
    <property type="entry name" value="REGULATION OF ENOLASE PROTEIN 1"/>
    <property type="match status" value="1"/>
</dbReference>
<accession>A0A7K0CFR1</accession>
<dbReference type="InterPro" id="IPR009784">
    <property type="entry name" value="DUF1349"/>
</dbReference>
<dbReference type="EMBL" id="WEGJ01000006">
    <property type="protein sequence ID" value="MQY12315.1"/>
    <property type="molecule type" value="Genomic_DNA"/>
</dbReference>
<dbReference type="InterPro" id="IPR013320">
    <property type="entry name" value="ConA-like_dom_sf"/>
</dbReference>
<comment type="caution">
    <text evidence="2">The sequence shown here is derived from an EMBL/GenBank/DDBJ whole genome shotgun (WGS) entry which is preliminary data.</text>
</comment>
<gene>
    <name evidence="2" type="ORF">SRB5_24480</name>
</gene>
<keyword evidence="3" id="KW-1185">Reference proteome</keyword>
<feature type="region of interest" description="Disordered" evidence="1">
    <location>
        <begin position="34"/>
        <end position="53"/>
    </location>
</feature>
<dbReference type="RefSeq" id="WP_153451817.1">
    <property type="nucleotide sequence ID" value="NZ_WEGJ01000006.1"/>
</dbReference>
<reference evidence="2 3" key="1">
    <citation type="submission" date="2019-10" db="EMBL/GenBank/DDBJ databases">
        <title>Streptomyces smaragdinus sp. nov. and Streptomyces fabii sp. nov., isolated from the gut of fungus growing-termite Macrotermes natalensis.</title>
        <authorList>
            <person name="Schwitalla J."/>
            <person name="Benndorf R."/>
            <person name="Martin K."/>
            <person name="De Beer W."/>
            <person name="Kaster A.-K."/>
            <person name="Vollmers J."/>
            <person name="Poulsen M."/>
            <person name="Beemelmanns C."/>
        </authorList>
    </citation>
    <scope>NUCLEOTIDE SEQUENCE [LARGE SCALE GENOMIC DNA]</scope>
    <source>
        <strain evidence="2 3">RB5</strain>
    </source>
</reference>
<dbReference type="OrthoDB" id="9808724at2"/>
<organism evidence="2 3">
    <name type="scientific">Streptomyces smaragdinus</name>
    <dbReference type="NCBI Taxonomy" id="2585196"/>
    <lineage>
        <taxon>Bacteria</taxon>
        <taxon>Bacillati</taxon>
        <taxon>Actinomycetota</taxon>
        <taxon>Actinomycetes</taxon>
        <taxon>Kitasatosporales</taxon>
        <taxon>Streptomycetaceae</taxon>
        <taxon>Streptomyces</taxon>
    </lineage>
</organism>
<dbReference type="SUPFAM" id="SSF49899">
    <property type="entry name" value="Concanavalin A-like lectins/glucanases"/>
    <property type="match status" value="1"/>
</dbReference>
<dbReference type="AlphaFoldDB" id="A0A7K0CFR1"/>
<sequence>MRLTELPFALDPYGPKAPWTYADGVLTGTCGARQDRFVPPSGPPGESVSDAPRLLGRAPAGDFQLSARVRVDFRDAFDAGVLYLDVADGQWAKLCLERSPDRPWICTVVTRGVSDDANSFAVDGDTVWLRLSRLGHAFACHASTDGDHWTFVRTFALGTPEEAAAARVGFLVQAPRGEGCTVSFDRITFRPEGPKDLRDGS</sequence>
<dbReference type="Proteomes" id="UP000466345">
    <property type="component" value="Unassembled WGS sequence"/>
</dbReference>
<evidence type="ECO:0000313" key="3">
    <source>
        <dbReference type="Proteomes" id="UP000466345"/>
    </source>
</evidence>
<dbReference type="Pfam" id="PF07081">
    <property type="entry name" value="DUF1349"/>
    <property type="match status" value="1"/>
</dbReference>
<evidence type="ECO:0008006" key="4">
    <source>
        <dbReference type="Google" id="ProtNLM"/>
    </source>
</evidence>
<dbReference type="PANTHER" id="PTHR35332:SF2">
    <property type="entry name" value="REGULATION OF ENOLASE PROTEIN 1"/>
    <property type="match status" value="1"/>
</dbReference>
<evidence type="ECO:0000313" key="2">
    <source>
        <dbReference type="EMBL" id="MQY12315.1"/>
    </source>
</evidence>